<evidence type="ECO:0000313" key="2">
    <source>
        <dbReference type="Proteomes" id="UP000226192"/>
    </source>
</evidence>
<reference evidence="1 2" key="1">
    <citation type="submission" date="2017-06" db="EMBL/GenBank/DDBJ databases">
        <title>Ant-infecting Ophiocordyceps genomes reveal a high diversity of potential behavioral manipulation genes and a possible major role for enterotoxins.</title>
        <authorList>
            <person name="De Bekker C."/>
            <person name="Evans H.C."/>
            <person name="Brachmann A."/>
            <person name="Hughes D.P."/>
        </authorList>
    </citation>
    <scope>NUCLEOTIDE SEQUENCE [LARGE SCALE GENOMIC DNA]</scope>
    <source>
        <strain evidence="1 2">Map64</strain>
    </source>
</reference>
<sequence>MYHSQGIVKPPSLHAFGTLEPHISRLAKHLLANSAKSGGNAMAMAASDGPVFIVLVGPCWQLAQDDARVFGAVEALLADFGRLASQRGLQMHTFLPIMPIKRIMSWLAMAM</sequence>
<organism evidence="1 2">
    <name type="scientific">Ophiocordyceps australis</name>
    <dbReference type="NCBI Taxonomy" id="1399860"/>
    <lineage>
        <taxon>Eukaryota</taxon>
        <taxon>Fungi</taxon>
        <taxon>Dikarya</taxon>
        <taxon>Ascomycota</taxon>
        <taxon>Pezizomycotina</taxon>
        <taxon>Sordariomycetes</taxon>
        <taxon>Hypocreomycetidae</taxon>
        <taxon>Hypocreales</taxon>
        <taxon>Ophiocordycipitaceae</taxon>
        <taxon>Ophiocordyceps</taxon>
    </lineage>
</organism>
<protein>
    <submittedName>
        <fullName evidence="1">Uncharacterized protein</fullName>
    </submittedName>
</protein>
<dbReference type="STRING" id="1399860.A0A2C5Y2C1"/>
<dbReference type="EMBL" id="NJET01000062">
    <property type="protein sequence ID" value="PHH62827.1"/>
    <property type="molecule type" value="Genomic_DNA"/>
</dbReference>
<keyword evidence="2" id="KW-1185">Reference proteome</keyword>
<dbReference type="Proteomes" id="UP000226192">
    <property type="component" value="Unassembled WGS sequence"/>
</dbReference>
<name>A0A2C5Y2C1_9HYPO</name>
<evidence type="ECO:0000313" key="1">
    <source>
        <dbReference type="EMBL" id="PHH62827.1"/>
    </source>
</evidence>
<proteinExistence type="predicted"/>
<accession>A0A2C5Y2C1</accession>
<comment type="caution">
    <text evidence="1">The sequence shown here is derived from an EMBL/GenBank/DDBJ whole genome shotgun (WGS) entry which is preliminary data.</text>
</comment>
<gene>
    <name evidence="1" type="ORF">CDD81_6627</name>
</gene>
<dbReference type="AlphaFoldDB" id="A0A2C5Y2C1"/>